<keyword evidence="1" id="KW-0732">Signal</keyword>
<dbReference type="PANTHER" id="PTHR36302:SF1">
    <property type="entry name" value="COPPER CHAPERONE PCU(A)C"/>
    <property type="match status" value="1"/>
</dbReference>
<name>A0A3S8ZCE5_9ACTO</name>
<dbReference type="InterPro" id="IPR058248">
    <property type="entry name" value="Lxx211020-like"/>
</dbReference>
<dbReference type="OrthoDB" id="9796962at2"/>
<proteinExistence type="predicted"/>
<dbReference type="Proteomes" id="UP000270021">
    <property type="component" value="Chromosome"/>
</dbReference>
<dbReference type="Gene3D" id="2.60.40.1890">
    <property type="entry name" value="PCu(A)C copper chaperone"/>
    <property type="match status" value="1"/>
</dbReference>
<reference evidence="2 3" key="1">
    <citation type="submission" date="2018-12" db="EMBL/GenBank/DDBJ databases">
        <title>Complete genome sequence of Flaviflexus salsibiostraticola KCTC 33148.</title>
        <authorList>
            <person name="Bae J.-W."/>
        </authorList>
    </citation>
    <scope>NUCLEOTIDE SEQUENCE [LARGE SCALE GENOMIC DNA]</scope>
    <source>
        <strain evidence="2 3">KCTC 33148</strain>
    </source>
</reference>
<evidence type="ECO:0000256" key="1">
    <source>
        <dbReference type="SAM" id="SignalP"/>
    </source>
</evidence>
<protein>
    <submittedName>
        <fullName evidence="2">Copper chaperone PCu(A)C</fullName>
    </submittedName>
</protein>
<keyword evidence="3" id="KW-1185">Reference proteome</keyword>
<dbReference type="AlphaFoldDB" id="A0A3S8ZCE5"/>
<dbReference type="EMBL" id="CP034438">
    <property type="protein sequence ID" value="AZN31162.1"/>
    <property type="molecule type" value="Genomic_DNA"/>
</dbReference>
<dbReference type="PROSITE" id="PS51257">
    <property type="entry name" value="PROKAR_LIPOPROTEIN"/>
    <property type="match status" value="1"/>
</dbReference>
<dbReference type="SUPFAM" id="SSF110087">
    <property type="entry name" value="DR1885-like metal-binding protein"/>
    <property type="match status" value="1"/>
</dbReference>
<feature type="chain" id="PRO_5038500944" evidence="1">
    <location>
        <begin position="21"/>
        <end position="162"/>
    </location>
</feature>
<organism evidence="2 3">
    <name type="scientific">Flaviflexus salsibiostraticola</name>
    <dbReference type="NCBI Taxonomy" id="1282737"/>
    <lineage>
        <taxon>Bacteria</taxon>
        <taxon>Bacillati</taxon>
        <taxon>Actinomycetota</taxon>
        <taxon>Actinomycetes</taxon>
        <taxon>Actinomycetales</taxon>
        <taxon>Actinomycetaceae</taxon>
        <taxon>Flaviflexus</taxon>
    </lineage>
</organism>
<evidence type="ECO:0000313" key="3">
    <source>
        <dbReference type="Proteomes" id="UP000270021"/>
    </source>
</evidence>
<dbReference type="InterPro" id="IPR007410">
    <property type="entry name" value="LpqE-like"/>
</dbReference>
<dbReference type="PANTHER" id="PTHR36302">
    <property type="entry name" value="BLR7088 PROTEIN"/>
    <property type="match status" value="1"/>
</dbReference>
<accession>A0A3S8ZCE5</accession>
<gene>
    <name evidence="2" type="ORF">EJO69_10540</name>
</gene>
<dbReference type="Pfam" id="PF04314">
    <property type="entry name" value="PCuAC"/>
    <property type="match status" value="1"/>
</dbReference>
<feature type="signal peptide" evidence="1">
    <location>
        <begin position="1"/>
        <end position="20"/>
    </location>
</feature>
<evidence type="ECO:0000313" key="2">
    <source>
        <dbReference type="EMBL" id="AZN31162.1"/>
    </source>
</evidence>
<sequence length="162" mass="16892">MMRTYTRGAAVAAAALIALAACSDEEPDAPSAEISIGDAWVKASDEAMTSAFGTLSYDGDEPIAITSVTSTAADRVELHETVMGEDGQMIMQEMSGGFSIEAGGELLLEPGGNHLMLMGLIQPIEPGDVITFAATLDSGDTFTFEATAKEYAGANESYHDSE</sequence>
<dbReference type="InterPro" id="IPR036182">
    <property type="entry name" value="PCuAC_sf"/>
</dbReference>
<dbReference type="KEGG" id="fsl:EJO69_10540"/>